<evidence type="ECO:0000256" key="2">
    <source>
        <dbReference type="ARBA" id="ARBA00004496"/>
    </source>
</evidence>
<feature type="domain" description="C2H2-type" evidence="20">
    <location>
        <begin position="1423"/>
        <end position="1450"/>
    </location>
</feature>
<evidence type="ECO:0000256" key="5">
    <source>
        <dbReference type="ARBA" id="ARBA00022723"/>
    </source>
</evidence>
<evidence type="ECO:0000256" key="11">
    <source>
        <dbReference type="ARBA" id="ARBA00023163"/>
    </source>
</evidence>
<accession>A0A2D0RJV4</accession>
<feature type="region of interest" description="Disordered" evidence="19">
    <location>
        <begin position="1181"/>
        <end position="1203"/>
    </location>
</feature>
<dbReference type="GO" id="GO:0008270">
    <property type="term" value="F:zinc ion binding"/>
    <property type="evidence" value="ECO:0007669"/>
    <property type="project" value="UniProtKB-KW"/>
</dbReference>
<dbReference type="RefSeq" id="XP_047013691.1">
    <property type="nucleotide sequence ID" value="XM_047157735.2"/>
</dbReference>
<dbReference type="Gene3D" id="3.30.160.60">
    <property type="entry name" value="Classic Zinc Finger"/>
    <property type="match status" value="4"/>
</dbReference>
<comment type="subunit">
    <text evidence="13">Interacts with TRAF1 and TRAF2 as well as with JUN. Forms a multimeric complex with RUNX2 and E3 ubiquitin ligase WWP1.</text>
</comment>
<evidence type="ECO:0000313" key="21">
    <source>
        <dbReference type="Proteomes" id="UP000221080"/>
    </source>
</evidence>
<evidence type="ECO:0000256" key="4">
    <source>
        <dbReference type="ARBA" id="ARBA00022553"/>
    </source>
</evidence>
<dbReference type="Pfam" id="PF00096">
    <property type="entry name" value="zf-C2H2"/>
    <property type="match status" value="3"/>
</dbReference>
<keyword evidence="12" id="KW-0539">Nucleus</keyword>
<evidence type="ECO:0000256" key="3">
    <source>
        <dbReference type="ARBA" id="ARBA00022490"/>
    </source>
</evidence>
<evidence type="ECO:0000313" key="28">
    <source>
        <dbReference type="RefSeq" id="XP_053538717.1"/>
    </source>
</evidence>
<dbReference type="InterPro" id="IPR013087">
    <property type="entry name" value="Znf_C2H2_type"/>
</dbReference>
<dbReference type="PANTHER" id="PTHR45944:SF1">
    <property type="entry name" value="TRANSCRIPTION FACTOR HIVEP2"/>
    <property type="match status" value="1"/>
</dbReference>
<dbReference type="FunFam" id="3.30.160.60:FF:000594">
    <property type="entry name" value="Transcription factor HIVEP2"/>
    <property type="match status" value="1"/>
</dbReference>
<dbReference type="PROSITE" id="PS00028">
    <property type="entry name" value="ZINC_FINGER_C2H2_1"/>
    <property type="match status" value="4"/>
</dbReference>
<sequence>MATPEPATAVGCSPKGGTLKEDRFSDSEMAQRDHFPDTKDNIPLTERSHRDDLRSCPSTETQTVGSGTSPPLQASEQNPIYTWRKTQRFPPPGKRFQSSVNLLSAGVHKKELKVKKTGKYVCHYCGRACAKPSVLKKHIRSHTGERPYPCVPCGFSFKTKSNLYKHRKSHTHAVKAGLFPFSEQDRKLSSMDEVTVGVGEMHSDAEQSSDTDEEVIEGAALAQRQPLHRGSSIQMTDRGNTVQEKFGRHTQKIPGITFTQSSSNESISGKVSLWQFREMMTPVTVTQVDQELESSTIKQRLALRLSEKRSQDSLSLPSSYSKGSTDSGYFSRSESAEQQFNQPSANAKSYQEIMFGKCYRPSAKPRQSITVQTCMTDINETPSSFMIKLTKGMAPEDATCHLHRRKKDLARSIKIESESFQEEEYQEIPEMFQCRTELLETPPECGLLLRSNSLPTPSDSNVSTPRALRSSNSFDERMTNEEISFRSSMGMRKLMRQAAFEHSAHEGHGEPDNHTLVYGLKSEPKVDSADDSKIGIENCPESESCLMFQNHMMENATRKRRKGKNIMEEEDFPTQNKPSCLPDLTGDLCTKQDIMDATYTDTERWAGSNVISVIQHTKSLSRLSSAEKSTDFESQQFNKSTVYQLIAKEQIKEKYKTDSLMHSGKIESQYSGSSLIYQWSHLSKQLAFQSGIQVPEIRVTEEPDKPEKVRDLQVRPNEKNREEFQWPQRSETLSNFPVEKLPPKKKRLRLAEMECSSGESSFESACTSLSRSPSQDSNLSHSSSFSQSLDREESMNVASPAKSDEFNKCLEFLSVPGSSVSQQREMRRSASEQAPCNLPTELPEFRSKSFDYSNLSFAMSPIQSDIYPSECGFKERRRGCLVRQASLSGDPETSAHDKSIEMNATQGSSDAVEMGRKMSSSDKQILLEGSFSGIEKMRYSSLHGSVSPQQIITPDLSRMPEQIPHKQPLLPQTLQMHQYHGLKQKIKKEPEDLKTAEDPRIALADLPEDHSHSVTNVLSTIAVLSQAQPSLANQSLHGLLVPVRIQMQVPCYGNITYTSISHILDSQYAINLAPNNVFTQSQCLSVTSQHRVGSDVYQTPAHPRELLHNTQSSPAKLNTGIPLSLTSRTISTTEAPSSGCSKRMLSPASSIELFIEATQQKRVKDENMYGQIVEELSAVELGHPDHGKEKQKNESKSTHVQNPSVTIEEIEMKDPNIDFYHKAGLPLPSSVSPEAVLVNNLPIPVQIATTTLPRDIANIGILSQFPGLHTTTCVSWCYLNCSKPNSTQTAPNFSVYAAWFMRCHNPNPPSLSTGKALALLQSKQKKQNSTYTIAAMYQPGILVTSTMSSHKQDQGTIEARVGDITYDTQMKDIKQKCRPSRENSKETEAPLRQTEPARVKIFEGGYKSNEDYVYVRGRGRGKYICEECGIRCKKPSMLKKHIRTHTDVRPYICKCCNFAFKTKGNLTKHMKSKAHLKKCLELGVSPMNLDNTDVAEHEDDVQKSLEIRPVTDAAIKHQFSDVDDSDGGEEDGDEPDDDEDDEYDGDTTPRTHSRSTSPQPYTINKPFPTICFTKNLDPKERLEASSVSNEDDLTLEHTSTSFDPCTLQLLSPCWDSPHQRNICQRGDLSPQGHLTTGRAPSPLRPIFPRRDVNIRGDLSPIRQLSPVRPISPATDVSRYRASSPRGHHRGMLRAASPRRGTYQHRSYVDSRREIKCEASSLIQSIAMYPEMDKPEAILQNVTDGIHFGSDASTLPSRGIFSHLPLHSQQQVQTPIPMVPIGGLRMPSVCPSGVSVEGHSQSLPQGDISERANSRLASVSIPEPGVSNISSQRKEQPTSCTGLACKDNKQEESVHICAEAIASLRITSEDIIGQDVLFVLPSPDGVG</sequence>
<reference evidence="22 23" key="2">
    <citation type="submission" date="2025-04" db="UniProtKB">
        <authorList>
            <consortium name="RefSeq"/>
        </authorList>
    </citation>
    <scope>IDENTIFICATION</scope>
    <source>
        <tissue evidence="22 23">Blood</tissue>
    </source>
</reference>
<keyword evidence="5" id="KW-0479">Metal-binding</keyword>
<dbReference type="RefSeq" id="XP_053538719.1">
    <property type="nucleotide sequence ID" value="XM_053682744.1"/>
</dbReference>
<dbReference type="SMART" id="SM00355">
    <property type="entry name" value="ZnF_C2H2"/>
    <property type="match status" value="4"/>
</dbReference>
<feature type="compositionally biased region" description="Basic and acidic residues" evidence="19">
    <location>
        <begin position="1182"/>
        <end position="1197"/>
    </location>
</feature>
<evidence type="ECO:0000256" key="8">
    <source>
        <dbReference type="ARBA" id="ARBA00022833"/>
    </source>
</evidence>
<keyword evidence="10" id="KW-0175">Coiled coil</keyword>
<evidence type="ECO:0000256" key="9">
    <source>
        <dbReference type="ARBA" id="ARBA00023015"/>
    </source>
</evidence>
<evidence type="ECO:0000256" key="19">
    <source>
        <dbReference type="SAM" id="MobiDB-lite"/>
    </source>
</evidence>
<evidence type="ECO:0000313" key="29">
    <source>
        <dbReference type="RefSeq" id="XP_053538718.1"/>
    </source>
</evidence>
<dbReference type="RefSeq" id="XP_047013697.1">
    <property type="nucleotide sequence ID" value="XM_047157741.2"/>
</dbReference>
<evidence type="ECO:0000313" key="23">
    <source>
        <dbReference type="RefSeq" id="XP_047013690.1"/>
    </source>
</evidence>
<dbReference type="InterPro" id="IPR051969">
    <property type="entry name" value="Zinc-finger_DNA-bd_regulators"/>
</dbReference>
<keyword evidence="3" id="KW-0963">Cytoplasm</keyword>
<evidence type="ECO:0000256" key="1">
    <source>
        <dbReference type="ARBA" id="ARBA00004123"/>
    </source>
</evidence>
<keyword evidence="6" id="KW-0677">Repeat</keyword>
<evidence type="ECO:0000313" key="27">
    <source>
        <dbReference type="RefSeq" id="XP_053538716.1"/>
    </source>
</evidence>
<dbReference type="PANTHER" id="PTHR45944">
    <property type="entry name" value="SCHNURRI, ISOFORM F"/>
    <property type="match status" value="1"/>
</dbReference>
<dbReference type="GO" id="GO:0000978">
    <property type="term" value="F:RNA polymerase II cis-regulatory region sequence-specific DNA binding"/>
    <property type="evidence" value="ECO:0007669"/>
    <property type="project" value="TreeGrafter"/>
</dbReference>
<feature type="compositionally biased region" description="Low complexity" evidence="19">
    <location>
        <begin position="312"/>
        <end position="324"/>
    </location>
</feature>
<keyword evidence="11" id="KW-0804">Transcription</keyword>
<feature type="region of interest" description="Disordered" evidence="19">
    <location>
        <begin position="312"/>
        <end position="345"/>
    </location>
</feature>
<evidence type="ECO:0000256" key="18">
    <source>
        <dbReference type="PROSITE-ProRule" id="PRU00042"/>
    </source>
</evidence>
<feature type="region of interest" description="Disordered" evidence="19">
    <location>
        <begin position="451"/>
        <end position="472"/>
    </location>
</feature>
<evidence type="ECO:0000256" key="12">
    <source>
        <dbReference type="ARBA" id="ARBA00023242"/>
    </source>
</evidence>
<feature type="compositionally biased region" description="Basic and acidic residues" evidence="19">
    <location>
        <begin position="18"/>
        <end position="54"/>
    </location>
</feature>
<evidence type="ECO:0000313" key="25">
    <source>
        <dbReference type="RefSeq" id="XP_047013695.1"/>
    </source>
</evidence>
<evidence type="ECO:0000256" key="16">
    <source>
        <dbReference type="ARBA" id="ARBA00076562"/>
    </source>
</evidence>
<dbReference type="Proteomes" id="UP000221080">
    <property type="component" value="Chromosome 9"/>
</dbReference>
<evidence type="ECO:0000256" key="17">
    <source>
        <dbReference type="ARBA" id="ARBA00081148"/>
    </source>
</evidence>
<dbReference type="FunFam" id="3.30.160.60:FF:000145">
    <property type="entry name" value="Zinc finger protein 574"/>
    <property type="match status" value="1"/>
</dbReference>
<keyword evidence="4" id="KW-0597">Phosphoprotein</keyword>
<name>A0A2D0RJV4_ICTPU</name>
<reference evidence="21" key="1">
    <citation type="journal article" date="2016" name="Nat. Commun.">
        <title>The channel catfish genome sequence provides insights into the evolution of scale formation in teleosts.</title>
        <authorList>
            <person name="Liu Z."/>
            <person name="Liu S."/>
            <person name="Yao J."/>
            <person name="Bao L."/>
            <person name="Zhang J."/>
            <person name="Li Y."/>
            <person name="Jiang C."/>
            <person name="Sun L."/>
            <person name="Wang R."/>
            <person name="Zhang Y."/>
            <person name="Zhou T."/>
            <person name="Zeng Q."/>
            <person name="Fu Q."/>
            <person name="Gao S."/>
            <person name="Li N."/>
            <person name="Koren S."/>
            <person name="Jiang Y."/>
            <person name="Zimin A."/>
            <person name="Xu P."/>
            <person name="Phillippy A.M."/>
            <person name="Geng X."/>
            <person name="Song L."/>
            <person name="Sun F."/>
            <person name="Li C."/>
            <person name="Wang X."/>
            <person name="Chen A."/>
            <person name="Jin Y."/>
            <person name="Yuan Z."/>
            <person name="Yang Y."/>
            <person name="Tan S."/>
            <person name="Peatman E."/>
            <person name="Lu J."/>
            <person name="Qin Z."/>
            <person name="Dunham R."/>
            <person name="Li Z."/>
            <person name="Sonstegard T."/>
            <person name="Feng J."/>
            <person name="Danzmann R.G."/>
            <person name="Schroeder S."/>
            <person name="Scheffler B."/>
            <person name="Duke M.V."/>
            <person name="Ballard L."/>
            <person name="Kucuktas H."/>
            <person name="Kaltenboeck L."/>
            <person name="Liu H."/>
            <person name="Armbruster J."/>
            <person name="Xie Y."/>
            <person name="Kirby M.L."/>
            <person name="Tian Y."/>
            <person name="Flanagan M.E."/>
            <person name="Mu W."/>
            <person name="Waldbieser G.C."/>
        </authorList>
    </citation>
    <scope>NUCLEOTIDE SEQUENCE [LARGE SCALE GENOMIC DNA]</scope>
    <source>
        <strain evidence="21">SDA103</strain>
    </source>
</reference>
<evidence type="ECO:0000256" key="6">
    <source>
        <dbReference type="ARBA" id="ARBA00022737"/>
    </source>
</evidence>
<feature type="region of interest" description="Disordered" evidence="19">
    <location>
        <begin position="765"/>
        <end position="800"/>
    </location>
</feature>
<evidence type="ECO:0000256" key="13">
    <source>
        <dbReference type="ARBA" id="ARBA00065991"/>
    </source>
</evidence>
<evidence type="ECO:0000256" key="10">
    <source>
        <dbReference type="ARBA" id="ARBA00023054"/>
    </source>
</evidence>
<keyword evidence="7 18" id="KW-0863">Zinc-finger</keyword>
<feature type="domain" description="C2H2-type" evidence="20">
    <location>
        <begin position="1451"/>
        <end position="1475"/>
    </location>
</feature>
<dbReference type="GeneTree" id="ENSGT00940000156512"/>
<keyword evidence="21" id="KW-1185">Reference proteome</keyword>
<dbReference type="GO" id="GO:0005737">
    <property type="term" value="C:cytoplasm"/>
    <property type="evidence" value="ECO:0007669"/>
    <property type="project" value="UniProtKB-SubCell"/>
</dbReference>
<dbReference type="RefSeq" id="XP_053538716.1">
    <property type="nucleotide sequence ID" value="XM_053682741.1"/>
</dbReference>
<feature type="region of interest" description="Disordered" evidence="19">
    <location>
        <begin position="1515"/>
        <end position="1569"/>
    </location>
</feature>
<evidence type="ECO:0000256" key="14">
    <source>
        <dbReference type="ARBA" id="ARBA00069275"/>
    </source>
</evidence>
<dbReference type="GO" id="GO:0005634">
    <property type="term" value="C:nucleus"/>
    <property type="evidence" value="ECO:0007669"/>
    <property type="project" value="UniProtKB-SubCell"/>
</dbReference>
<evidence type="ECO:0000313" key="22">
    <source>
        <dbReference type="RefSeq" id="XP_017330793.1"/>
    </source>
</evidence>
<evidence type="ECO:0000313" key="30">
    <source>
        <dbReference type="RefSeq" id="XP_053538719.1"/>
    </source>
</evidence>
<dbReference type="KEGG" id="ipu:108269431"/>
<dbReference type="GeneID" id="108269431"/>
<dbReference type="GO" id="GO:0000981">
    <property type="term" value="F:DNA-binding transcription factor activity, RNA polymerase II-specific"/>
    <property type="evidence" value="ECO:0007669"/>
    <property type="project" value="TreeGrafter"/>
</dbReference>
<feature type="compositionally biased region" description="Low complexity" evidence="19">
    <location>
        <begin position="772"/>
        <end position="788"/>
    </location>
</feature>
<dbReference type="CTD" id="100536055"/>
<dbReference type="RefSeq" id="XP_053538717.1">
    <property type="nucleotide sequence ID" value="XM_053682742.1"/>
</dbReference>
<evidence type="ECO:0000313" key="26">
    <source>
        <dbReference type="RefSeq" id="XP_047013697.1"/>
    </source>
</evidence>
<dbReference type="SUPFAM" id="SSF57667">
    <property type="entry name" value="beta-beta-alpha zinc fingers"/>
    <property type="match status" value="2"/>
</dbReference>
<dbReference type="OrthoDB" id="10042249at2759"/>
<feature type="domain" description="C2H2-type" evidence="20">
    <location>
        <begin position="148"/>
        <end position="175"/>
    </location>
</feature>
<dbReference type="FunFam" id="3.30.160.60:FF:000033">
    <property type="entry name" value="Immunodeficiency virus type I enhancer binding protein 1"/>
    <property type="match status" value="1"/>
</dbReference>
<organism evidence="21 22">
    <name type="scientific">Ictalurus punctatus</name>
    <name type="common">Channel catfish</name>
    <name type="synonym">Silurus punctatus</name>
    <dbReference type="NCBI Taxonomy" id="7998"/>
    <lineage>
        <taxon>Eukaryota</taxon>
        <taxon>Metazoa</taxon>
        <taxon>Chordata</taxon>
        <taxon>Craniata</taxon>
        <taxon>Vertebrata</taxon>
        <taxon>Euteleostomi</taxon>
        <taxon>Actinopterygii</taxon>
        <taxon>Neopterygii</taxon>
        <taxon>Teleostei</taxon>
        <taxon>Ostariophysi</taxon>
        <taxon>Siluriformes</taxon>
        <taxon>Ictaluridae</taxon>
        <taxon>Ictalurus</taxon>
    </lineage>
</organism>
<keyword evidence="8" id="KW-0862">Zinc</keyword>
<dbReference type="PROSITE" id="PS50157">
    <property type="entry name" value="ZINC_FINGER_C2H2_2"/>
    <property type="match status" value="4"/>
</dbReference>
<dbReference type="OMA" id="SPACMER"/>
<dbReference type="RefSeq" id="XP_017330793.1">
    <property type="nucleotide sequence ID" value="XM_017475304.3"/>
</dbReference>
<dbReference type="RefSeq" id="XP_053538718.1">
    <property type="nucleotide sequence ID" value="XM_053682743.1"/>
</dbReference>
<proteinExistence type="predicted"/>
<evidence type="ECO:0000259" key="20">
    <source>
        <dbReference type="PROSITE" id="PS50157"/>
    </source>
</evidence>
<feature type="compositionally biased region" description="Polar residues" evidence="19">
    <location>
        <begin position="56"/>
        <end position="77"/>
    </location>
</feature>
<dbReference type="RefSeq" id="XP_047013695.1">
    <property type="nucleotide sequence ID" value="XM_047157739.2"/>
</dbReference>
<feature type="compositionally biased region" description="Acidic residues" evidence="19">
    <location>
        <begin position="1521"/>
        <end position="1545"/>
    </location>
</feature>
<feature type="region of interest" description="Disordered" evidence="19">
    <location>
        <begin position="1624"/>
        <end position="1649"/>
    </location>
</feature>
<feature type="compositionally biased region" description="Low complexity" evidence="19">
    <location>
        <begin position="1546"/>
        <end position="1558"/>
    </location>
</feature>
<comment type="subcellular location">
    <subcellularLocation>
        <location evidence="2">Cytoplasm</location>
    </subcellularLocation>
    <subcellularLocation>
        <location evidence="1">Nucleus</location>
    </subcellularLocation>
</comment>
<protein>
    <recommendedName>
        <fullName evidence="14">Transcription factor HIVEP3</fullName>
    </recommendedName>
    <alternativeName>
        <fullName evidence="16">Kappa-B and V(D)J recombination signal sequences-binding protein</fullName>
    </alternativeName>
    <alternativeName>
        <fullName evidence="17">Kappa-binding protein 1</fullName>
    </alternativeName>
    <alternativeName>
        <fullName evidence="15">Zinc finger protein ZAS3</fullName>
    </alternativeName>
</protein>
<evidence type="ECO:0000256" key="15">
    <source>
        <dbReference type="ARBA" id="ARBA00075232"/>
    </source>
</evidence>
<feature type="region of interest" description="Disordered" evidence="19">
    <location>
        <begin position="1"/>
        <end position="77"/>
    </location>
</feature>
<dbReference type="InterPro" id="IPR036236">
    <property type="entry name" value="Znf_C2H2_sf"/>
</dbReference>
<keyword evidence="9" id="KW-0805">Transcription regulation</keyword>
<feature type="domain" description="C2H2-type" evidence="20">
    <location>
        <begin position="120"/>
        <end position="147"/>
    </location>
</feature>
<dbReference type="RefSeq" id="XP_047013690.1">
    <property type="nucleotide sequence ID" value="XM_047157734.2"/>
</dbReference>
<evidence type="ECO:0000256" key="7">
    <source>
        <dbReference type="ARBA" id="ARBA00022771"/>
    </source>
</evidence>
<evidence type="ECO:0000313" key="24">
    <source>
        <dbReference type="RefSeq" id="XP_047013691.1"/>
    </source>
</evidence>
<gene>
    <name evidence="22 23 24 25 26 27 28 29 30" type="primary">hivep2b</name>
</gene>
<feature type="compositionally biased region" description="Polar residues" evidence="19">
    <location>
        <begin position="325"/>
        <end position="345"/>
    </location>
</feature>